<dbReference type="Pfam" id="PF08388">
    <property type="entry name" value="GIIM"/>
    <property type="match status" value="1"/>
</dbReference>
<keyword evidence="3" id="KW-1185">Reference proteome</keyword>
<accession>A0ABS4YRQ7</accession>
<dbReference type="NCBIfam" id="TIGR04416">
    <property type="entry name" value="group_II_RT_mat"/>
    <property type="match status" value="1"/>
</dbReference>
<protein>
    <submittedName>
        <fullName evidence="2">RNA-directed DNA polymerase</fullName>
        <ecNumber evidence="2">2.7.7.49</ecNumber>
    </submittedName>
</protein>
<keyword evidence="2" id="KW-0695">RNA-directed DNA polymerase</keyword>
<dbReference type="InterPro" id="IPR000477">
    <property type="entry name" value="RT_dom"/>
</dbReference>
<dbReference type="EMBL" id="JAGIOI010000001">
    <property type="protein sequence ID" value="MBP2411467.1"/>
    <property type="molecule type" value="Genomic_DNA"/>
</dbReference>
<reference evidence="2 3" key="1">
    <citation type="submission" date="2021-03" db="EMBL/GenBank/DDBJ databases">
        <title>Sequencing the genomes of 1000 actinobacteria strains.</title>
        <authorList>
            <person name="Klenk H.-P."/>
        </authorList>
    </citation>
    <scope>NUCLEOTIDE SEQUENCE [LARGE SCALE GENOMIC DNA]</scope>
    <source>
        <strain evidence="2 3">DSM 16005</strain>
    </source>
</reference>
<dbReference type="InterPro" id="IPR013597">
    <property type="entry name" value="Mat_intron_G2"/>
</dbReference>
<keyword evidence="2" id="KW-0548">Nucleotidyltransferase</keyword>
<dbReference type="PANTHER" id="PTHR34047">
    <property type="entry name" value="NUCLEAR INTRON MATURASE 1, MITOCHONDRIAL-RELATED"/>
    <property type="match status" value="1"/>
</dbReference>
<dbReference type="CDD" id="cd01651">
    <property type="entry name" value="RT_G2_intron"/>
    <property type="match status" value="1"/>
</dbReference>
<name>A0ABS4YRQ7_9MICC</name>
<evidence type="ECO:0000313" key="2">
    <source>
        <dbReference type="EMBL" id="MBP2411467.1"/>
    </source>
</evidence>
<comment type="caution">
    <text evidence="2">The sequence shown here is derived from an EMBL/GenBank/DDBJ whole genome shotgun (WGS) entry which is preliminary data.</text>
</comment>
<evidence type="ECO:0000313" key="3">
    <source>
        <dbReference type="Proteomes" id="UP000711614"/>
    </source>
</evidence>
<dbReference type="GO" id="GO:0003964">
    <property type="term" value="F:RNA-directed DNA polymerase activity"/>
    <property type="evidence" value="ECO:0007669"/>
    <property type="project" value="UniProtKB-KW"/>
</dbReference>
<dbReference type="PANTHER" id="PTHR34047:SF8">
    <property type="entry name" value="PROTEIN YKFC"/>
    <property type="match status" value="1"/>
</dbReference>
<organism evidence="2 3">
    <name type="scientific">Arthrobacter stackebrandtii</name>
    <dbReference type="NCBI Taxonomy" id="272161"/>
    <lineage>
        <taxon>Bacteria</taxon>
        <taxon>Bacillati</taxon>
        <taxon>Actinomycetota</taxon>
        <taxon>Actinomycetes</taxon>
        <taxon>Micrococcales</taxon>
        <taxon>Micrococcaceae</taxon>
        <taxon>Arthrobacter</taxon>
    </lineage>
</organism>
<evidence type="ECO:0000259" key="1">
    <source>
        <dbReference type="PROSITE" id="PS50878"/>
    </source>
</evidence>
<gene>
    <name evidence="2" type="ORF">JOF48_000266</name>
</gene>
<dbReference type="InterPro" id="IPR043502">
    <property type="entry name" value="DNA/RNA_pol_sf"/>
</dbReference>
<dbReference type="InterPro" id="IPR051083">
    <property type="entry name" value="GrpII_Intron_Splice-Mob/Def"/>
</dbReference>
<dbReference type="RefSeq" id="WP_209676610.1">
    <property type="nucleotide sequence ID" value="NZ_JAGIOI010000001.1"/>
</dbReference>
<dbReference type="Proteomes" id="UP000711614">
    <property type="component" value="Unassembled WGS sequence"/>
</dbReference>
<keyword evidence="2" id="KW-0808">Transferase</keyword>
<feature type="domain" description="Reverse transcriptase" evidence="1">
    <location>
        <begin position="88"/>
        <end position="338"/>
    </location>
</feature>
<dbReference type="Pfam" id="PF00078">
    <property type="entry name" value="RVT_1"/>
    <property type="match status" value="1"/>
</dbReference>
<sequence length="494" mass="56630">MNIDELEHAVIAAELRVLKIQTKLHSWARDDVHRRFDDLFNLVADPGFLLVAWDRVRGNKGARTAGVDGRTAVSIQEGEGVGVFLDGLRLSLRERSFIPVPVRERMIPKTGGKLRRLGIPTVADRVVQASLKLVLEPIFEADFHPCSYGFRPKRRAHDAVAEVRYLATRPRCYDWVVEGDIKACFDEIDHTALMGRVRSRIGDKRILVLVKAFLKAGILSEAQQLIETTAGTPQGGILSPLLANVALSVLDDFIAQAPGGSLTDKRERAWRLRHDRPNFRLVRYADDWCLMIRGTKADAEELQERIAKVLATMGLRLSEEKTLITHIDEGLDFLGWHIHRHRKRGTNEHYVYVYPSKKAVQAAKRKIKTLCRQVTENQSLDELLHRLNPMLRGWCAYFRPGVSSAVFSYLSHYTWQTVWRWLRRKHRRSTVKELRRQYCGGGWWPASHAREMFRPEKVGTSRYRYRGSVIPTPWPTTDESITTVPDRLVESPVH</sequence>
<dbReference type="PROSITE" id="PS50878">
    <property type="entry name" value="RT_POL"/>
    <property type="match status" value="1"/>
</dbReference>
<dbReference type="SUPFAM" id="SSF56672">
    <property type="entry name" value="DNA/RNA polymerases"/>
    <property type="match status" value="1"/>
</dbReference>
<dbReference type="InterPro" id="IPR030931">
    <property type="entry name" value="Group_II_RT_mat"/>
</dbReference>
<dbReference type="EC" id="2.7.7.49" evidence="2"/>
<proteinExistence type="predicted"/>